<dbReference type="AlphaFoldDB" id="A0A426ZU14"/>
<name>A0A426ZU14_ENSVE</name>
<dbReference type="Proteomes" id="UP000287651">
    <property type="component" value="Unassembled WGS sequence"/>
</dbReference>
<gene>
    <name evidence="1" type="ORF">B296_00003680</name>
</gene>
<comment type="caution">
    <text evidence="1">The sequence shown here is derived from an EMBL/GenBank/DDBJ whole genome shotgun (WGS) entry which is preliminary data.</text>
</comment>
<sequence>MIVLGENIYMEKHEEATGRAPCSHPYPVSSAPPSLLVSLLSASETKIRRSGHTWVWDAHVNQLLLCFVLGRSFWVGFKDRMMWSWTVIMAGSWRASFKRRWITHDLPKWRGSEEEENAPLRRRININAVKTAGMYLGTSTPLPYSSSSSSCVELIAIAPIVLLLI</sequence>
<evidence type="ECO:0000313" key="1">
    <source>
        <dbReference type="EMBL" id="RRT67420.1"/>
    </source>
</evidence>
<reference evidence="1 2" key="1">
    <citation type="journal article" date="2014" name="Agronomy (Basel)">
        <title>A Draft Genome Sequence for Ensete ventricosum, the Drought-Tolerant Tree Against Hunger.</title>
        <authorList>
            <person name="Harrison J."/>
            <person name="Moore K.A."/>
            <person name="Paszkiewicz K."/>
            <person name="Jones T."/>
            <person name="Grant M."/>
            <person name="Ambacheew D."/>
            <person name="Muzemil S."/>
            <person name="Studholme D.J."/>
        </authorList>
    </citation>
    <scope>NUCLEOTIDE SEQUENCE [LARGE SCALE GENOMIC DNA]</scope>
</reference>
<evidence type="ECO:0000313" key="2">
    <source>
        <dbReference type="Proteomes" id="UP000287651"/>
    </source>
</evidence>
<dbReference type="EMBL" id="AMZH03005049">
    <property type="protein sequence ID" value="RRT67420.1"/>
    <property type="molecule type" value="Genomic_DNA"/>
</dbReference>
<proteinExistence type="predicted"/>
<organism evidence="1 2">
    <name type="scientific">Ensete ventricosum</name>
    <name type="common">Abyssinian banana</name>
    <name type="synonym">Musa ensete</name>
    <dbReference type="NCBI Taxonomy" id="4639"/>
    <lineage>
        <taxon>Eukaryota</taxon>
        <taxon>Viridiplantae</taxon>
        <taxon>Streptophyta</taxon>
        <taxon>Embryophyta</taxon>
        <taxon>Tracheophyta</taxon>
        <taxon>Spermatophyta</taxon>
        <taxon>Magnoliopsida</taxon>
        <taxon>Liliopsida</taxon>
        <taxon>Zingiberales</taxon>
        <taxon>Musaceae</taxon>
        <taxon>Ensete</taxon>
    </lineage>
</organism>
<accession>A0A426ZU14</accession>
<protein>
    <submittedName>
        <fullName evidence="1">Uncharacterized protein</fullName>
    </submittedName>
</protein>